<dbReference type="InterPro" id="IPR029060">
    <property type="entry name" value="PIN-like_dom_sf"/>
</dbReference>
<dbReference type="AlphaFoldDB" id="A0A1B6H0U4"/>
<organism evidence="1">
    <name type="scientific">Cuerna arida</name>
    <dbReference type="NCBI Taxonomy" id="1464854"/>
    <lineage>
        <taxon>Eukaryota</taxon>
        <taxon>Metazoa</taxon>
        <taxon>Ecdysozoa</taxon>
        <taxon>Arthropoda</taxon>
        <taxon>Hexapoda</taxon>
        <taxon>Insecta</taxon>
        <taxon>Pterygota</taxon>
        <taxon>Neoptera</taxon>
        <taxon>Paraneoptera</taxon>
        <taxon>Hemiptera</taxon>
        <taxon>Auchenorrhyncha</taxon>
        <taxon>Membracoidea</taxon>
        <taxon>Cicadellidae</taxon>
        <taxon>Cicadellinae</taxon>
        <taxon>Proconiini</taxon>
        <taxon>Cuerna</taxon>
    </lineage>
</organism>
<dbReference type="SUPFAM" id="SSF88723">
    <property type="entry name" value="PIN domain-like"/>
    <property type="match status" value="1"/>
</dbReference>
<dbReference type="EMBL" id="GECZ01001463">
    <property type="protein sequence ID" value="JAS68306.1"/>
    <property type="molecule type" value="Transcribed_RNA"/>
</dbReference>
<name>A0A1B6H0U4_9HEMI</name>
<gene>
    <name evidence="1" type="ORF">g.5970</name>
</gene>
<proteinExistence type="predicted"/>
<accession>A0A1B6H0U4</accession>
<dbReference type="PANTHER" id="PTHR46704:SF1">
    <property type="entry name" value="TELOMERE LENGTH REGULATION PROTEIN TEL2 HOMOLOG"/>
    <property type="match status" value="1"/>
</dbReference>
<dbReference type="PANTHER" id="PTHR46704">
    <property type="entry name" value="CXC DOMAIN-CONTAINING PROTEIN-RELATED"/>
    <property type="match status" value="1"/>
</dbReference>
<reference evidence="1" key="1">
    <citation type="submission" date="2015-11" db="EMBL/GenBank/DDBJ databases">
        <title>De novo transcriptome assembly of four potential Pierce s Disease insect vectors from Arizona vineyards.</title>
        <authorList>
            <person name="Tassone E.E."/>
        </authorList>
    </citation>
    <scope>NUCLEOTIDE SEQUENCE</scope>
</reference>
<protein>
    <submittedName>
        <fullName evidence="1">Uncharacterized protein</fullName>
    </submittedName>
</protein>
<evidence type="ECO:0000313" key="1">
    <source>
        <dbReference type="EMBL" id="JAS68306.1"/>
    </source>
</evidence>
<sequence length="468" mass="52809">MTTLKERMLPDEYEKFTSQGFFTIRRTDKFWSGTWTDMTIEQSLMKLMKSRGGVTHGRGVSESVLAMWTLGMVATQNICEEVERFCNVSFTTSEQHVELRTSRINRDNRNVNKLVSWFQQHCPFPEKTYLMSLSTGLVGDDRINCHNAEEIGEVGVANVVGKDFASITFKRKDRVKPLEVMTSSIPVEGESVLINPTSLFQRISIVKQSDEELENFLSYELAPYPLSLFNENGMRKGTKSALYKAFQASDQSLDLKNSIVVVDGGFLLHRVVWGKGISFSNICNKYVNYVIANYDSTATVVFDGYPEVSIVRGTKQYERNRRSRKHVSTTLDISDNLVPSISQENFLANPTNKRRLIGMLMDKFKSAHVSFKQAEEDEDTMIVETAVDLTSQHDSVVVVGEDIDLLVLMIASSCSSKLHFVKPGKGKASHQIYTCSTALTNSMILETFFLFMLSVAVTRPQLHLVRGK</sequence>